<dbReference type="RefSeq" id="XP_002680139.1">
    <property type="nucleotide sequence ID" value="XM_002680093.1"/>
</dbReference>
<dbReference type="KEGG" id="ngr:NAEGRDRAFT_64833"/>
<dbReference type="GeneID" id="8849438"/>
<dbReference type="EMBL" id="GG738855">
    <property type="protein sequence ID" value="EFC47395.1"/>
    <property type="molecule type" value="Genomic_DNA"/>
</dbReference>
<sequence length="290" mass="33557">MTTLITLFTEWITQICTHFSSVSHLLYIRENCTPTHQLKILQQEQVSDISFSTPHHQLLEIQHLLSLLYKQDSFCIKSGLLLICIMHHYFPKHIKNPDNASVNIEKECELVWQLAHSTLEMKSHYEYSQFKLDSYKDCLNFEKLTLHFLEYFKFFNNLSSEDLISNSPLKITSVSSMVGLFGKSLSDGNSLKLSTQLIDLDPVVAIEKKSSDNVVNPPIRKPLPPIPFSSNCNSKQADNQKNSIRNEEIEQNLTTIIHQEEEKPELNIGSKGFVFVEKEDSNDYYYKFKF</sequence>
<keyword evidence="2" id="KW-1185">Reference proteome</keyword>
<dbReference type="AlphaFoldDB" id="D2V7K3"/>
<dbReference type="VEuPathDB" id="AmoebaDB:NAEGRDRAFT_64833"/>
<organism evidence="2">
    <name type="scientific">Naegleria gruberi</name>
    <name type="common">Amoeba</name>
    <dbReference type="NCBI Taxonomy" id="5762"/>
    <lineage>
        <taxon>Eukaryota</taxon>
        <taxon>Discoba</taxon>
        <taxon>Heterolobosea</taxon>
        <taxon>Tetramitia</taxon>
        <taxon>Eutetramitia</taxon>
        <taxon>Vahlkampfiidae</taxon>
        <taxon>Naegleria</taxon>
    </lineage>
</organism>
<gene>
    <name evidence="1" type="ORF">NAEGRDRAFT_64833</name>
</gene>
<accession>D2V7K3</accession>
<evidence type="ECO:0000313" key="2">
    <source>
        <dbReference type="Proteomes" id="UP000006671"/>
    </source>
</evidence>
<dbReference type="InParanoid" id="D2V7K3"/>
<name>D2V7K3_NAEGR</name>
<dbReference type="Proteomes" id="UP000006671">
    <property type="component" value="Unassembled WGS sequence"/>
</dbReference>
<evidence type="ECO:0000313" key="1">
    <source>
        <dbReference type="EMBL" id="EFC47395.1"/>
    </source>
</evidence>
<dbReference type="OrthoDB" id="10417690at2759"/>
<proteinExistence type="predicted"/>
<reference evidence="1 2" key="1">
    <citation type="journal article" date="2010" name="Cell">
        <title>The genome of Naegleria gruberi illuminates early eukaryotic versatility.</title>
        <authorList>
            <person name="Fritz-Laylin L.K."/>
            <person name="Prochnik S.E."/>
            <person name="Ginger M.L."/>
            <person name="Dacks J.B."/>
            <person name="Carpenter M.L."/>
            <person name="Field M.C."/>
            <person name="Kuo A."/>
            <person name="Paredez A."/>
            <person name="Chapman J."/>
            <person name="Pham J."/>
            <person name="Shu S."/>
            <person name="Neupane R."/>
            <person name="Cipriano M."/>
            <person name="Mancuso J."/>
            <person name="Tu H."/>
            <person name="Salamov A."/>
            <person name="Lindquist E."/>
            <person name="Shapiro H."/>
            <person name="Lucas S."/>
            <person name="Grigoriev I.V."/>
            <person name="Cande W.Z."/>
            <person name="Fulton C."/>
            <person name="Rokhsar D.S."/>
            <person name="Dawson S.C."/>
        </authorList>
    </citation>
    <scope>NUCLEOTIDE SEQUENCE [LARGE SCALE GENOMIC DNA]</scope>
    <source>
        <strain evidence="1 2">NEG-M</strain>
    </source>
</reference>
<protein>
    <submittedName>
        <fullName evidence="1">Predicted protein</fullName>
    </submittedName>
</protein>